<dbReference type="InterPro" id="IPR004441">
    <property type="entry name" value="rRNA_MeTrfase_TrmH"/>
</dbReference>
<evidence type="ECO:0000259" key="3">
    <source>
        <dbReference type="SMART" id="SM00967"/>
    </source>
</evidence>
<dbReference type="Proteomes" id="UP000184164">
    <property type="component" value="Unassembled WGS sequence"/>
</dbReference>
<reference evidence="4 5" key="1">
    <citation type="submission" date="2016-11" db="EMBL/GenBank/DDBJ databases">
        <authorList>
            <person name="Jaros S."/>
            <person name="Januszkiewicz K."/>
            <person name="Wedrychowicz H."/>
        </authorList>
    </citation>
    <scope>NUCLEOTIDE SEQUENCE [LARGE SCALE GENOMIC DNA]</scope>
    <source>
        <strain evidence="4 5">DSM 26910</strain>
    </source>
</reference>
<dbReference type="InterPro" id="IPR029026">
    <property type="entry name" value="tRNA_m1G_MTases_N"/>
</dbReference>
<evidence type="ECO:0000313" key="4">
    <source>
        <dbReference type="EMBL" id="SHF25260.1"/>
    </source>
</evidence>
<dbReference type="GO" id="GO:0008173">
    <property type="term" value="F:RNA methyltransferase activity"/>
    <property type="evidence" value="ECO:0007669"/>
    <property type="project" value="InterPro"/>
</dbReference>
<dbReference type="SUPFAM" id="SSF55315">
    <property type="entry name" value="L30e-like"/>
    <property type="match status" value="1"/>
</dbReference>
<protein>
    <submittedName>
        <fullName evidence="4">23S rRNA (Guanosine2251-2'-O)-methyltransferase</fullName>
    </submittedName>
</protein>
<dbReference type="GO" id="GO:0005829">
    <property type="term" value="C:cytosol"/>
    <property type="evidence" value="ECO:0007669"/>
    <property type="project" value="TreeGrafter"/>
</dbReference>
<dbReference type="PANTHER" id="PTHR46429">
    <property type="entry name" value="23S RRNA (GUANOSINE-2'-O-)-METHYLTRANSFERASE RLMB"/>
    <property type="match status" value="1"/>
</dbReference>
<evidence type="ECO:0000256" key="1">
    <source>
        <dbReference type="ARBA" id="ARBA00022603"/>
    </source>
</evidence>
<dbReference type="Pfam" id="PF08032">
    <property type="entry name" value="SpoU_sub_bind"/>
    <property type="match status" value="1"/>
</dbReference>
<proteinExistence type="predicted"/>
<dbReference type="InterPro" id="IPR013123">
    <property type="entry name" value="SpoU_subst-bd"/>
</dbReference>
<gene>
    <name evidence="4" type="ORF">SAMN05444274_104185</name>
</gene>
<dbReference type="Pfam" id="PF00588">
    <property type="entry name" value="SpoU_methylase"/>
    <property type="match status" value="1"/>
</dbReference>
<name>A0A1M5A4L5_9BACT</name>
<keyword evidence="5" id="KW-1185">Reference proteome</keyword>
<dbReference type="EMBL" id="FQUM01000004">
    <property type="protein sequence ID" value="SHF25260.1"/>
    <property type="molecule type" value="Genomic_DNA"/>
</dbReference>
<organism evidence="4 5">
    <name type="scientific">Mariniphaga anaerophila</name>
    <dbReference type="NCBI Taxonomy" id="1484053"/>
    <lineage>
        <taxon>Bacteria</taxon>
        <taxon>Pseudomonadati</taxon>
        <taxon>Bacteroidota</taxon>
        <taxon>Bacteroidia</taxon>
        <taxon>Marinilabiliales</taxon>
        <taxon>Prolixibacteraceae</taxon>
        <taxon>Mariniphaga</taxon>
    </lineage>
</organism>
<dbReference type="InterPro" id="IPR029028">
    <property type="entry name" value="Alpha/beta_knot_MTases"/>
</dbReference>
<evidence type="ECO:0000313" key="5">
    <source>
        <dbReference type="Proteomes" id="UP000184164"/>
    </source>
</evidence>
<dbReference type="AlphaFoldDB" id="A0A1M5A4L5"/>
<dbReference type="Gene3D" id="3.40.1280.10">
    <property type="match status" value="1"/>
</dbReference>
<evidence type="ECO:0000256" key="2">
    <source>
        <dbReference type="ARBA" id="ARBA00022679"/>
    </source>
</evidence>
<dbReference type="InterPro" id="IPR001537">
    <property type="entry name" value="SpoU_MeTrfase"/>
</dbReference>
<dbReference type="RefSeq" id="WP_073001202.1">
    <property type="nucleotide sequence ID" value="NZ_FQUM01000004.1"/>
</dbReference>
<dbReference type="SUPFAM" id="SSF75217">
    <property type="entry name" value="alpha/beta knot"/>
    <property type="match status" value="1"/>
</dbReference>
<dbReference type="PANTHER" id="PTHR46429:SF1">
    <property type="entry name" value="23S RRNA (GUANOSINE-2'-O-)-METHYLTRANSFERASE RLMB"/>
    <property type="match status" value="1"/>
</dbReference>
<dbReference type="STRING" id="1484053.SAMN05444274_104185"/>
<accession>A0A1M5A4L5</accession>
<dbReference type="SMART" id="SM00967">
    <property type="entry name" value="SpoU_sub_bind"/>
    <property type="match status" value="1"/>
</dbReference>
<dbReference type="Gene3D" id="3.30.1330.30">
    <property type="match status" value="1"/>
</dbReference>
<dbReference type="InterPro" id="IPR029064">
    <property type="entry name" value="Ribosomal_eL30-like_sf"/>
</dbReference>
<feature type="domain" description="RNA 2-O ribose methyltransferase substrate binding" evidence="3">
    <location>
        <begin position="6"/>
        <end position="80"/>
    </location>
</feature>
<dbReference type="GO" id="GO:0003723">
    <property type="term" value="F:RNA binding"/>
    <property type="evidence" value="ECO:0007669"/>
    <property type="project" value="InterPro"/>
</dbReference>
<dbReference type="CDD" id="cd18103">
    <property type="entry name" value="SpoU-like_RlmB"/>
    <property type="match status" value="1"/>
</dbReference>
<dbReference type="GO" id="GO:0032259">
    <property type="term" value="P:methylation"/>
    <property type="evidence" value="ECO:0007669"/>
    <property type="project" value="UniProtKB-KW"/>
</dbReference>
<dbReference type="NCBIfam" id="TIGR00186">
    <property type="entry name" value="rRNA_methyl_3"/>
    <property type="match status" value="1"/>
</dbReference>
<dbReference type="OrthoDB" id="9794400at2"/>
<keyword evidence="2 4" id="KW-0808">Transferase</keyword>
<sequence length="244" mass="26496">MSKDDFIFGTRAVIEAIKNGKNIEKVLLKKGIDNSLFSELFQLVKENNIPYQFVPIEKINRVTRKNHQGVLAYIAAVEFASLENLLPGLYEAGVEPLLLILDQVTDVRNFGAIVRTAECAGVHAVIIPEKGMARIGADAVKTSAGALHSVPVCKVKSLSSAIRFLKDSGIKIVAATEKATENYTRAEMNMPLAIIMGAEDVGISASVLDLTDEQVKIPLFGKIESLNVSVAAALMIYEAVRQRN</sequence>
<dbReference type="GO" id="GO:0006396">
    <property type="term" value="P:RNA processing"/>
    <property type="evidence" value="ECO:0007669"/>
    <property type="project" value="InterPro"/>
</dbReference>
<keyword evidence="1 4" id="KW-0489">Methyltransferase</keyword>